<name>A0ABP0UTJ6_9BRYO</name>
<feature type="signal peptide" evidence="2">
    <location>
        <begin position="1"/>
        <end position="26"/>
    </location>
</feature>
<protein>
    <submittedName>
        <fullName evidence="3">Uncharacterized protein</fullName>
    </submittedName>
</protein>
<evidence type="ECO:0000256" key="2">
    <source>
        <dbReference type="SAM" id="SignalP"/>
    </source>
</evidence>
<evidence type="ECO:0000313" key="4">
    <source>
        <dbReference type="Proteomes" id="UP001497512"/>
    </source>
</evidence>
<gene>
    <name evidence="3" type="ORF">CSSPTR1EN2_LOCUS19714</name>
</gene>
<dbReference type="InterPro" id="IPR017850">
    <property type="entry name" value="Alkaline_phosphatase_core_sf"/>
</dbReference>
<dbReference type="InterPro" id="IPR007312">
    <property type="entry name" value="Phosphoesterase"/>
</dbReference>
<sequence length="530" mass="59334">MKSHGHARCGLVLLLLLQLLLAPTIARKTKISGPIKTVVVLVMENRSFDHMLGWLKTLNPEINGLTGTECNHKNTTIPDSPLVCVSDIAEFVDPDPGHSYQAIREQIFGQNDTSERPPPMNGFAQQAESMAEGFSKTVMSGFRPEVLPAYTALAMEYAVFDHWFASVPASTQPNRFYVHSATSFGAMSNVREDLVAGFPQKTIFDSINNAGHSFGIYYQNIPATLFYRNLRKLKYVNKFHDYSLKFKLHAQHGMLPNYVVVEQRYFDMKLLPANDDHPSHDVAEGQAFVKEVYEILRASPQWKDMLFIITYDEHGGFYDHVPTPADNVPNPDGLVGGEPYYFDFKRLGVRVPTIMISPWINKGTVVHAPQGPTPSSQYEHSSLPATIKKIFNLGDDFLTNRDAWAGTFEHILTQRDSPRTDCPEVIPQSPWSLRHSPADEGAPLTQFQEELVQLASQLNGDHRLLNYQHLGKSMTVGQAHAYVTSAMSRFLEAGRMAARAGQDLETLVEVKPSLVGRRAGTFNSKYYDSS</sequence>
<organism evidence="3 4">
    <name type="scientific">Sphagnum troendelagicum</name>
    <dbReference type="NCBI Taxonomy" id="128251"/>
    <lineage>
        <taxon>Eukaryota</taxon>
        <taxon>Viridiplantae</taxon>
        <taxon>Streptophyta</taxon>
        <taxon>Embryophyta</taxon>
        <taxon>Bryophyta</taxon>
        <taxon>Sphagnophytina</taxon>
        <taxon>Sphagnopsida</taxon>
        <taxon>Sphagnales</taxon>
        <taxon>Sphagnaceae</taxon>
        <taxon>Sphagnum</taxon>
    </lineage>
</organism>
<keyword evidence="2" id="KW-0732">Signal</keyword>
<dbReference type="Gene3D" id="3.40.720.10">
    <property type="entry name" value="Alkaline Phosphatase, subunit A"/>
    <property type="match status" value="2"/>
</dbReference>
<dbReference type="Proteomes" id="UP001497512">
    <property type="component" value="Chromosome 6"/>
</dbReference>
<reference evidence="3" key="1">
    <citation type="submission" date="2024-02" db="EMBL/GenBank/DDBJ databases">
        <authorList>
            <consortium name="ELIXIR-Norway"/>
            <consortium name="Elixir Norway"/>
        </authorList>
    </citation>
    <scope>NUCLEOTIDE SEQUENCE</scope>
</reference>
<evidence type="ECO:0000313" key="3">
    <source>
        <dbReference type="EMBL" id="CAK9229400.1"/>
    </source>
</evidence>
<evidence type="ECO:0000256" key="1">
    <source>
        <dbReference type="ARBA" id="ARBA00022801"/>
    </source>
</evidence>
<accession>A0ABP0UTJ6</accession>
<proteinExistence type="predicted"/>
<dbReference type="Pfam" id="PF04185">
    <property type="entry name" value="Phosphoesterase"/>
    <property type="match status" value="1"/>
</dbReference>
<dbReference type="PANTHER" id="PTHR31956">
    <property type="entry name" value="NON-SPECIFIC PHOSPHOLIPASE C4-RELATED"/>
    <property type="match status" value="1"/>
</dbReference>
<dbReference type="SUPFAM" id="SSF53649">
    <property type="entry name" value="Alkaline phosphatase-like"/>
    <property type="match status" value="1"/>
</dbReference>
<dbReference type="PANTHER" id="PTHR31956:SF1">
    <property type="entry name" value="NON-SPECIFIC PHOSPHOLIPASE C1"/>
    <property type="match status" value="1"/>
</dbReference>
<dbReference type="EMBL" id="OZ019898">
    <property type="protein sequence ID" value="CAK9229400.1"/>
    <property type="molecule type" value="Genomic_DNA"/>
</dbReference>
<feature type="chain" id="PRO_5045312304" evidence="2">
    <location>
        <begin position="27"/>
        <end position="530"/>
    </location>
</feature>
<keyword evidence="4" id="KW-1185">Reference proteome</keyword>
<keyword evidence="1" id="KW-0378">Hydrolase</keyword>